<reference evidence="1" key="1">
    <citation type="submission" date="2020-09" db="EMBL/GenBank/DDBJ databases">
        <title>Genome-Enabled Discovery of Anthraquinone Biosynthesis in Senna tora.</title>
        <authorList>
            <person name="Kang S.-H."/>
            <person name="Pandey R.P."/>
            <person name="Lee C.-M."/>
            <person name="Sim J.-S."/>
            <person name="Jeong J.-T."/>
            <person name="Choi B.-S."/>
            <person name="Jung M."/>
            <person name="Ginzburg D."/>
            <person name="Zhao K."/>
            <person name="Won S.Y."/>
            <person name="Oh T.-J."/>
            <person name="Yu Y."/>
            <person name="Kim N.-H."/>
            <person name="Lee O.R."/>
            <person name="Lee T.-H."/>
            <person name="Bashyal P."/>
            <person name="Kim T.-S."/>
            <person name="Lee W.-H."/>
            <person name="Kawkins C."/>
            <person name="Kim C.-K."/>
            <person name="Kim J.S."/>
            <person name="Ahn B.O."/>
            <person name="Rhee S.Y."/>
            <person name="Sohng J.K."/>
        </authorList>
    </citation>
    <scope>NUCLEOTIDE SEQUENCE</scope>
    <source>
        <tissue evidence="1">Leaf</tissue>
    </source>
</reference>
<comment type="caution">
    <text evidence="1">The sequence shown here is derived from an EMBL/GenBank/DDBJ whole genome shotgun (WGS) entry which is preliminary data.</text>
</comment>
<proteinExistence type="predicted"/>
<sequence>MCSCPLAGWDPRCIIVVPTRDDSLTWQYLLTPAYDGKENP</sequence>
<dbReference type="Proteomes" id="UP000634136">
    <property type="component" value="Unassembled WGS sequence"/>
</dbReference>
<accession>A0A834WEQ6</accession>
<dbReference type="EMBL" id="JAAIUW010000008">
    <property type="protein sequence ID" value="KAF7819937.1"/>
    <property type="molecule type" value="Genomic_DNA"/>
</dbReference>
<dbReference type="AlphaFoldDB" id="A0A834WEQ6"/>
<keyword evidence="2" id="KW-1185">Reference proteome</keyword>
<organism evidence="1 2">
    <name type="scientific">Senna tora</name>
    <dbReference type="NCBI Taxonomy" id="362788"/>
    <lineage>
        <taxon>Eukaryota</taxon>
        <taxon>Viridiplantae</taxon>
        <taxon>Streptophyta</taxon>
        <taxon>Embryophyta</taxon>
        <taxon>Tracheophyta</taxon>
        <taxon>Spermatophyta</taxon>
        <taxon>Magnoliopsida</taxon>
        <taxon>eudicotyledons</taxon>
        <taxon>Gunneridae</taxon>
        <taxon>Pentapetalae</taxon>
        <taxon>rosids</taxon>
        <taxon>fabids</taxon>
        <taxon>Fabales</taxon>
        <taxon>Fabaceae</taxon>
        <taxon>Caesalpinioideae</taxon>
        <taxon>Cassia clade</taxon>
        <taxon>Senna</taxon>
    </lineage>
</organism>
<name>A0A834WEQ6_9FABA</name>
<gene>
    <name evidence="1" type="ORF">G2W53_025392</name>
</gene>
<protein>
    <submittedName>
        <fullName evidence="1">Uncharacterized protein</fullName>
    </submittedName>
</protein>
<evidence type="ECO:0000313" key="1">
    <source>
        <dbReference type="EMBL" id="KAF7819937.1"/>
    </source>
</evidence>
<evidence type="ECO:0000313" key="2">
    <source>
        <dbReference type="Proteomes" id="UP000634136"/>
    </source>
</evidence>